<keyword evidence="10" id="KW-1185">Reference proteome</keyword>
<dbReference type="GO" id="GO:0006508">
    <property type="term" value="P:proteolysis"/>
    <property type="evidence" value="ECO:0007669"/>
    <property type="project" value="UniProtKB-KW"/>
</dbReference>
<evidence type="ECO:0000256" key="2">
    <source>
        <dbReference type="ARBA" id="ARBA00002039"/>
    </source>
</evidence>
<evidence type="ECO:0000256" key="4">
    <source>
        <dbReference type="ARBA" id="ARBA00013115"/>
    </source>
</evidence>
<dbReference type="NCBIfam" id="TIGR02069">
    <property type="entry name" value="cyanophycinase"/>
    <property type="match status" value="1"/>
</dbReference>
<dbReference type="PANTHER" id="PTHR36175:SF1">
    <property type="entry name" value="CYANOPHYCINASE"/>
    <property type="match status" value="1"/>
</dbReference>
<comment type="caution">
    <text evidence="9">The sequence shown here is derived from an EMBL/GenBank/DDBJ whole genome shotgun (WGS) entry which is preliminary data.</text>
</comment>
<dbReference type="Gene3D" id="3.40.50.880">
    <property type="match status" value="1"/>
</dbReference>
<comment type="similarity">
    <text evidence="3">Belongs to the peptidase S51 family.</text>
</comment>
<gene>
    <name evidence="9" type="ORF">CS062_09700</name>
</gene>
<dbReference type="GO" id="GO:0008236">
    <property type="term" value="F:serine-type peptidase activity"/>
    <property type="evidence" value="ECO:0007669"/>
    <property type="project" value="UniProtKB-KW"/>
</dbReference>
<dbReference type="Proteomes" id="UP000231501">
    <property type="component" value="Unassembled WGS sequence"/>
</dbReference>
<keyword evidence="7" id="KW-0378">Hydrolase</keyword>
<name>A0A2G9CAI0_9BURK</name>
<evidence type="ECO:0000256" key="8">
    <source>
        <dbReference type="ARBA" id="ARBA00022825"/>
    </source>
</evidence>
<dbReference type="CDD" id="cd03145">
    <property type="entry name" value="GAT1_cyanophycinase"/>
    <property type="match status" value="1"/>
</dbReference>
<comment type="function">
    <text evidence="2">Exopeptidase that catalyzes the hydrolytic cleavage of multi-L-arginyl-poly-L-aspartic acid (cyanophycin; a water-insoluble reserve polymer) into aspartate-arginine dipeptides.</text>
</comment>
<dbReference type="Pfam" id="PF03575">
    <property type="entry name" value="Peptidase_S51"/>
    <property type="match status" value="1"/>
</dbReference>
<dbReference type="InterPro" id="IPR011811">
    <property type="entry name" value="Peptidase_S51_cyanophycinase"/>
</dbReference>
<organism evidence="9 10">
    <name type="scientific">Roseateles chitinivorans</name>
    <dbReference type="NCBI Taxonomy" id="2917965"/>
    <lineage>
        <taxon>Bacteria</taxon>
        <taxon>Pseudomonadati</taxon>
        <taxon>Pseudomonadota</taxon>
        <taxon>Betaproteobacteria</taxon>
        <taxon>Burkholderiales</taxon>
        <taxon>Sphaerotilaceae</taxon>
        <taxon>Roseateles</taxon>
    </lineage>
</organism>
<sequence length="323" mass="33990">MGVHRAGALPPRVVGSRPFPLPHGTALSVMESRGVSERAALLALIGGNEDRLTPGIVLRELIAACQRDRAHSAPLRVVVLSTASGEPDLLWSQYEPAFRALGATPTWLDPRDREAAGAADALEAVRTADLLFMTGGDQERLLDVIGDTPLHALIRERHRAGTLAVAGTSAGASALGAHMPVGDLNEQFAGPPQALHRALGLMPALVIDQHFAQRKRHARLLQLVSLDPRRLGVGLDEDTALLIQPGIGARVVGSGAVTLIDGARVSDRRDPAPGATDATVVALENLAFYLLPAGTSLQFEEPAAPPHLQRLLQALASTQALGD</sequence>
<dbReference type="EMBL" id="PEOG01000021">
    <property type="protein sequence ID" value="PIM53430.1"/>
    <property type="molecule type" value="Genomic_DNA"/>
</dbReference>
<evidence type="ECO:0000256" key="1">
    <source>
        <dbReference type="ARBA" id="ARBA00001092"/>
    </source>
</evidence>
<keyword evidence="6" id="KW-0645">Protease</keyword>
<keyword evidence="8" id="KW-0720">Serine protease</keyword>
<proteinExistence type="inferred from homology"/>
<dbReference type="GO" id="GO:0008241">
    <property type="term" value="F:peptidyl-dipeptidase activity"/>
    <property type="evidence" value="ECO:0007669"/>
    <property type="project" value="UniProtKB-EC"/>
</dbReference>
<evidence type="ECO:0000256" key="6">
    <source>
        <dbReference type="ARBA" id="ARBA00022670"/>
    </source>
</evidence>
<dbReference type="AlphaFoldDB" id="A0A2G9CAI0"/>
<evidence type="ECO:0000256" key="5">
    <source>
        <dbReference type="ARBA" id="ARBA00015719"/>
    </source>
</evidence>
<dbReference type="PANTHER" id="PTHR36175">
    <property type="entry name" value="CYANOPHYCINASE"/>
    <property type="match status" value="1"/>
</dbReference>
<comment type="catalytic activity">
    <reaction evidence="1">
        <text>[L-4-(L-arginin-2-N-yl)aspartate](n) + H2O = [L-4-(L-arginin-2-N-yl)aspartate](n-1) + L-4-(L-arginin-2-N-yl)aspartate</text>
        <dbReference type="Rhea" id="RHEA:12845"/>
        <dbReference type="Rhea" id="RHEA-COMP:13728"/>
        <dbReference type="Rhea" id="RHEA-COMP:13734"/>
        <dbReference type="ChEBI" id="CHEBI:15377"/>
        <dbReference type="ChEBI" id="CHEBI:137986"/>
        <dbReference type="ChEBI" id="CHEBI:137991"/>
        <dbReference type="EC" id="3.4.15.6"/>
    </reaction>
</comment>
<accession>A0A2G9CAI0</accession>
<evidence type="ECO:0000256" key="3">
    <source>
        <dbReference type="ARBA" id="ARBA00006534"/>
    </source>
</evidence>
<reference evidence="9 10" key="1">
    <citation type="submission" date="2017-11" db="EMBL/GenBank/DDBJ databases">
        <title>Draft genome sequence of Mitsuaria sp. HWN-4.</title>
        <authorList>
            <person name="Gundlapally S.R."/>
        </authorList>
    </citation>
    <scope>NUCLEOTIDE SEQUENCE [LARGE SCALE GENOMIC DNA]</scope>
    <source>
        <strain evidence="9 10">HWN-4</strain>
    </source>
</reference>
<protein>
    <recommendedName>
        <fullName evidence="5">Cyanophycinase</fullName>
        <ecNumber evidence="4">3.4.15.6</ecNumber>
    </recommendedName>
</protein>
<evidence type="ECO:0000313" key="10">
    <source>
        <dbReference type="Proteomes" id="UP000231501"/>
    </source>
</evidence>
<dbReference type="InterPro" id="IPR029062">
    <property type="entry name" value="Class_I_gatase-like"/>
</dbReference>
<evidence type="ECO:0000256" key="7">
    <source>
        <dbReference type="ARBA" id="ARBA00022801"/>
    </source>
</evidence>
<dbReference type="InterPro" id="IPR005320">
    <property type="entry name" value="Peptidase_S51"/>
</dbReference>
<evidence type="ECO:0000313" key="9">
    <source>
        <dbReference type="EMBL" id="PIM53430.1"/>
    </source>
</evidence>
<dbReference type="SUPFAM" id="SSF52317">
    <property type="entry name" value="Class I glutamine amidotransferase-like"/>
    <property type="match status" value="1"/>
</dbReference>
<dbReference type="EC" id="3.4.15.6" evidence="4"/>